<dbReference type="OrthoDB" id="9801454at2"/>
<dbReference type="Pfam" id="PF02464">
    <property type="entry name" value="CinA"/>
    <property type="match status" value="1"/>
</dbReference>
<dbReference type="InterPro" id="IPR036653">
    <property type="entry name" value="CinA-like_C"/>
</dbReference>
<dbReference type="EMBL" id="QRHA01000011">
    <property type="protein sequence ID" value="RDV24355.1"/>
    <property type="molecule type" value="Genomic_DNA"/>
</dbReference>
<dbReference type="RefSeq" id="WP_115594082.1">
    <property type="nucleotide sequence ID" value="NZ_QRHA01000011.1"/>
</dbReference>
<dbReference type="InterPro" id="IPR008136">
    <property type="entry name" value="CinA_C"/>
</dbReference>
<keyword evidence="3" id="KW-1185">Reference proteome</keyword>
<evidence type="ECO:0000259" key="1">
    <source>
        <dbReference type="Pfam" id="PF02464"/>
    </source>
</evidence>
<evidence type="ECO:0000313" key="3">
    <source>
        <dbReference type="Proteomes" id="UP000256561"/>
    </source>
</evidence>
<evidence type="ECO:0000313" key="2">
    <source>
        <dbReference type="EMBL" id="RDV24355.1"/>
    </source>
</evidence>
<name>A0A3D8M478_9ALTE</name>
<feature type="domain" description="CinA C-terminal" evidence="1">
    <location>
        <begin position="20"/>
        <end position="167"/>
    </location>
</feature>
<sequence>MSQGISTVSVSLPTRQRVVSIGEQLRQRGWTLSCAESCTGGGLAFALTSVEGSSDWFNQSWVTYSNSSKEQAVGVPESVLSEFGAVSQQTVETMVHGVAKQSGAQLAVSISGIAGPGGGTADKPVGTVWFGFWLNGEVECGKKWFRGDRQQVRSQAVDYAISFLHQWLVEHR</sequence>
<dbReference type="Proteomes" id="UP000256561">
    <property type="component" value="Unassembled WGS sequence"/>
</dbReference>
<reference evidence="3" key="1">
    <citation type="submission" date="2018-08" db="EMBL/GenBank/DDBJ databases">
        <authorList>
            <person name="Zhang J."/>
            <person name="Du Z.-J."/>
        </authorList>
    </citation>
    <scope>NUCLEOTIDE SEQUENCE [LARGE SCALE GENOMIC DNA]</scope>
    <source>
        <strain evidence="3">KCTC 52655</strain>
    </source>
</reference>
<dbReference type="SUPFAM" id="SSF142433">
    <property type="entry name" value="CinA-like"/>
    <property type="match status" value="1"/>
</dbReference>
<accession>A0A3D8M478</accession>
<dbReference type="AlphaFoldDB" id="A0A3D8M478"/>
<proteinExistence type="predicted"/>
<dbReference type="Gene3D" id="3.90.950.20">
    <property type="entry name" value="CinA-like"/>
    <property type="match status" value="1"/>
</dbReference>
<dbReference type="NCBIfam" id="TIGR00199">
    <property type="entry name" value="PncC_domain"/>
    <property type="match status" value="1"/>
</dbReference>
<comment type="caution">
    <text evidence="2">The sequence shown here is derived from an EMBL/GenBank/DDBJ whole genome shotgun (WGS) entry which is preliminary data.</text>
</comment>
<gene>
    <name evidence="2" type="ORF">DXV75_14135</name>
</gene>
<organism evidence="2 3">
    <name type="scientific">Alteromonas aestuariivivens</name>
    <dbReference type="NCBI Taxonomy" id="1938339"/>
    <lineage>
        <taxon>Bacteria</taxon>
        <taxon>Pseudomonadati</taxon>
        <taxon>Pseudomonadota</taxon>
        <taxon>Gammaproteobacteria</taxon>
        <taxon>Alteromonadales</taxon>
        <taxon>Alteromonadaceae</taxon>
        <taxon>Alteromonas/Salinimonas group</taxon>
        <taxon>Alteromonas</taxon>
    </lineage>
</organism>
<protein>
    <submittedName>
        <fullName evidence="2">CinA family protein</fullName>
    </submittedName>
</protein>